<evidence type="ECO:0000256" key="1">
    <source>
        <dbReference type="SAM" id="Coils"/>
    </source>
</evidence>
<keyword evidence="3" id="KW-1185">Reference proteome</keyword>
<dbReference type="Proteomes" id="UP001177003">
    <property type="component" value="Chromosome 4"/>
</dbReference>
<name>A0AA35YUK2_LACSI</name>
<evidence type="ECO:0000313" key="2">
    <source>
        <dbReference type="EMBL" id="CAI9280536.1"/>
    </source>
</evidence>
<evidence type="ECO:0000313" key="3">
    <source>
        <dbReference type="Proteomes" id="UP001177003"/>
    </source>
</evidence>
<protein>
    <submittedName>
        <fullName evidence="2">Uncharacterized protein</fullName>
    </submittedName>
</protein>
<feature type="coiled-coil region" evidence="1">
    <location>
        <begin position="144"/>
        <end position="171"/>
    </location>
</feature>
<dbReference type="AlphaFoldDB" id="A0AA35YUK2"/>
<sequence>MPSSPFISIVPISSIAPLPPSSFVGMSVPYISIPLSTPIFTYSTYPTSSLVSNPLKVPWVNLLNTHQATIEQLTSANSKVIEESTKAAQPSDKKIIEAVEKREALSKIQADIKMENVYLQSTITNKLDTLKVDLAAENKIMEALVEQTRKAKVLNEKVKHENSEIARLQDEKFSINACNSEIHQRLLRIIENKSHPFNDTVRLPLSEKHKPVFALLNQIVSVSASSASLKQVGQEEVKVKEEID</sequence>
<reference evidence="2" key="1">
    <citation type="submission" date="2023-04" db="EMBL/GenBank/DDBJ databases">
        <authorList>
            <person name="Vijverberg K."/>
            <person name="Xiong W."/>
            <person name="Schranz E."/>
        </authorList>
    </citation>
    <scope>NUCLEOTIDE SEQUENCE</scope>
</reference>
<keyword evidence="1" id="KW-0175">Coiled coil</keyword>
<gene>
    <name evidence="2" type="ORF">LSALG_LOCUS20277</name>
</gene>
<accession>A0AA35YUK2</accession>
<organism evidence="2 3">
    <name type="scientific">Lactuca saligna</name>
    <name type="common">Willowleaf lettuce</name>
    <dbReference type="NCBI Taxonomy" id="75948"/>
    <lineage>
        <taxon>Eukaryota</taxon>
        <taxon>Viridiplantae</taxon>
        <taxon>Streptophyta</taxon>
        <taxon>Embryophyta</taxon>
        <taxon>Tracheophyta</taxon>
        <taxon>Spermatophyta</taxon>
        <taxon>Magnoliopsida</taxon>
        <taxon>eudicotyledons</taxon>
        <taxon>Gunneridae</taxon>
        <taxon>Pentapetalae</taxon>
        <taxon>asterids</taxon>
        <taxon>campanulids</taxon>
        <taxon>Asterales</taxon>
        <taxon>Asteraceae</taxon>
        <taxon>Cichorioideae</taxon>
        <taxon>Cichorieae</taxon>
        <taxon>Lactucinae</taxon>
        <taxon>Lactuca</taxon>
    </lineage>
</organism>
<dbReference type="EMBL" id="OX465080">
    <property type="protein sequence ID" value="CAI9280536.1"/>
    <property type="molecule type" value="Genomic_DNA"/>
</dbReference>
<proteinExistence type="predicted"/>